<keyword evidence="1" id="KW-0812">Transmembrane</keyword>
<evidence type="ECO:0000256" key="1">
    <source>
        <dbReference type="SAM" id="Phobius"/>
    </source>
</evidence>
<protein>
    <submittedName>
        <fullName evidence="4">NACHT domain-containing protein</fullName>
    </submittedName>
</protein>
<feature type="transmembrane region" description="Helical" evidence="1">
    <location>
        <begin position="618"/>
        <end position="646"/>
    </location>
</feature>
<dbReference type="InterPro" id="IPR027417">
    <property type="entry name" value="P-loop_NTPase"/>
</dbReference>
<feature type="signal peptide" evidence="2">
    <location>
        <begin position="1"/>
        <end position="18"/>
    </location>
</feature>
<comment type="caution">
    <text evidence="4">The sequence shown here is derived from an EMBL/GenBank/DDBJ whole genome shotgun (WGS) entry which is preliminary data.</text>
</comment>
<feature type="transmembrane region" description="Helical" evidence="1">
    <location>
        <begin position="477"/>
        <end position="497"/>
    </location>
</feature>
<accession>A0ABV8IWR4</accession>
<dbReference type="Gene3D" id="3.40.50.300">
    <property type="entry name" value="P-loop containing nucleotide triphosphate hydrolases"/>
    <property type="match status" value="1"/>
</dbReference>
<evidence type="ECO:0000313" key="4">
    <source>
        <dbReference type="EMBL" id="MFC4068702.1"/>
    </source>
</evidence>
<keyword evidence="1" id="KW-1133">Transmembrane helix</keyword>
<feature type="transmembrane region" description="Helical" evidence="1">
    <location>
        <begin position="595"/>
        <end position="612"/>
    </location>
</feature>
<evidence type="ECO:0000313" key="5">
    <source>
        <dbReference type="Proteomes" id="UP001595867"/>
    </source>
</evidence>
<keyword evidence="2" id="KW-0732">Signal</keyword>
<name>A0ABV8IWR4_9ACTN</name>
<feature type="domain" description="NACHT" evidence="3">
    <location>
        <begin position="153"/>
        <end position="298"/>
    </location>
</feature>
<feature type="chain" id="PRO_5045730926" evidence="2">
    <location>
        <begin position="19"/>
        <end position="702"/>
    </location>
</feature>
<feature type="transmembrane region" description="Helical" evidence="1">
    <location>
        <begin position="439"/>
        <end position="456"/>
    </location>
</feature>
<sequence length="702" mass="75172">MRLRPGPLLALAVASAFALVGNLATNTVEIEATWIKWSVWAAALVLLGAALLVEQLKARADRATPPDDDTVARTVDELALFLRAQWKDEETRRKVRAPVTLPVTWHTVTDDQLVDHWENIRLQPLGSSAAALHLDGGIDTVLDVYRRIPSARLVILGRAGAGKTVLSGQLLLSILEARQPGEAVPVAFNLRTWDPSTPLRTWLAERLAAGYPQLTHPGLLLDRDLILPILDGFDEINPGLHTAAMQTLDLMPGPMVLTSRPVQFTDAITSAQPLGSAAVVHLDDLPLAAIAQYLPRTMRHTTSAWTSVFDRITADPGGAGEGNVTKALTTPLMVYLARTIYSGSRSPAELLDVARYPTAKAIEQHLLSAFIPAVYGEGCPEQRWLTTLASILERSRTQNLAWWRLRDSVPAPIRVGAFALAFSVGFGSVLLIVTDVESAILISVVGSAFLGPAFGLPRKGPTPVRGRLRYSDKLRGTVENIVAGIIIWSLWAGLFTGNGVWALGGALFGMAMSARRAALIGATFAALGGAALSIMIGPSAFHATLGMIMVGAFAGGWAGFAGDLGEAIETAVDMDSVAYPLESLKTDRINTLRRSLAVAATFGLLIVGLSGGSDWLGALGIGAGTGLVAALGTAWVQWLILARVWLPLRGRLPWRLPAFLDDAHDRGVLRQSGGFFQLRHELLQRHLALSAASSGPGPRRRW</sequence>
<proteinExistence type="predicted"/>
<evidence type="ECO:0000256" key="2">
    <source>
        <dbReference type="SAM" id="SignalP"/>
    </source>
</evidence>
<feature type="transmembrane region" description="Helical" evidence="1">
    <location>
        <begin position="517"/>
        <end position="537"/>
    </location>
</feature>
<reference evidence="5" key="1">
    <citation type="journal article" date="2019" name="Int. J. Syst. Evol. Microbiol.">
        <title>The Global Catalogue of Microorganisms (GCM) 10K type strain sequencing project: providing services to taxonomists for standard genome sequencing and annotation.</title>
        <authorList>
            <consortium name="The Broad Institute Genomics Platform"/>
            <consortium name="The Broad Institute Genome Sequencing Center for Infectious Disease"/>
            <person name="Wu L."/>
            <person name="Ma J."/>
        </authorList>
    </citation>
    <scope>NUCLEOTIDE SEQUENCE [LARGE SCALE GENOMIC DNA]</scope>
    <source>
        <strain evidence="5">TBRC 5832</strain>
    </source>
</reference>
<feature type="transmembrane region" description="Helical" evidence="1">
    <location>
        <begin position="413"/>
        <end position="433"/>
    </location>
</feature>
<keyword evidence="5" id="KW-1185">Reference proteome</keyword>
<keyword evidence="1" id="KW-0472">Membrane</keyword>
<dbReference type="InterPro" id="IPR007111">
    <property type="entry name" value="NACHT_NTPase"/>
</dbReference>
<dbReference type="EMBL" id="JBHSBL010000019">
    <property type="protein sequence ID" value="MFC4068702.1"/>
    <property type="molecule type" value="Genomic_DNA"/>
</dbReference>
<feature type="transmembrane region" description="Helical" evidence="1">
    <location>
        <begin position="34"/>
        <end position="53"/>
    </location>
</feature>
<gene>
    <name evidence="4" type="ORF">ACFO0C_27550</name>
</gene>
<dbReference type="RefSeq" id="WP_378069591.1">
    <property type="nucleotide sequence ID" value="NZ_JBHSBL010000019.1"/>
</dbReference>
<dbReference type="Pfam" id="PF05729">
    <property type="entry name" value="NACHT"/>
    <property type="match status" value="1"/>
</dbReference>
<organism evidence="4 5">
    <name type="scientific">Actinoplanes subglobosus</name>
    <dbReference type="NCBI Taxonomy" id="1547892"/>
    <lineage>
        <taxon>Bacteria</taxon>
        <taxon>Bacillati</taxon>
        <taxon>Actinomycetota</taxon>
        <taxon>Actinomycetes</taxon>
        <taxon>Micromonosporales</taxon>
        <taxon>Micromonosporaceae</taxon>
        <taxon>Actinoplanes</taxon>
    </lineage>
</organism>
<evidence type="ECO:0000259" key="3">
    <source>
        <dbReference type="Pfam" id="PF05729"/>
    </source>
</evidence>
<dbReference type="Proteomes" id="UP001595867">
    <property type="component" value="Unassembled WGS sequence"/>
</dbReference>
<dbReference type="SUPFAM" id="SSF52540">
    <property type="entry name" value="P-loop containing nucleoside triphosphate hydrolases"/>
    <property type="match status" value="1"/>
</dbReference>